<feature type="transmembrane region" description="Helical" evidence="13">
    <location>
        <begin position="139"/>
        <end position="158"/>
    </location>
</feature>
<accession>A0A7G9QQ12</accession>
<evidence type="ECO:0000256" key="9">
    <source>
        <dbReference type="ARBA" id="ARBA00023136"/>
    </source>
</evidence>
<name>A0A7G9QQ12_9GAMM</name>
<dbReference type="EMBL" id="CP060711">
    <property type="protein sequence ID" value="QNN45437.1"/>
    <property type="molecule type" value="Genomic_DNA"/>
</dbReference>
<keyword evidence="6" id="KW-0133">Cell shape</keyword>
<protein>
    <recommendedName>
        <fullName evidence="12">Cell wall polymerase</fullName>
    </recommendedName>
    <alternativeName>
        <fullName evidence="11">Peptidoglycan polymerase</fullName>
    </alternativeName>
</protein>
<feature type="transmembrane region" description="Helical" evidence="13">
    <location>
        <begin position="21"/>
        <end position="39"/>
    </location>
</feature>
<feature type="transmembrane region" description="Helical" evidence="13">
    <location>
        <begin position="280"/>
        <end position="301"/>
    </location>
</feature>
<dbReference type="GO" id="GO:0008360">
    <property type="term" value="P:regulation of cell shape"/>
    <property type="evidence" value="ECO:0007669"/>
    <property type="project" value="UniProtKB-KW"/>
</dbReference>
<dbReference type="Proteomes" id="UP000515977">
    <property type="component" value="Chromosome"/>
</dbReference>
<keyword evidence="8 13" id="KW-1133">Transmembrane helix</keyword>
<dbReference type="NCBIfam" id="TIGR02210">
    <property type="entry name" value="rodA_shape"/>
    <property type="match status" value="1"/>
</dbReference>
<dbReference type="InterPro" id="IPR001182">
    <property type="entry name" value="FtsW/RodA"/>
</dbReference>
<keyword evidence="15" id="KW-1185">Reference proteome</keyword>
<keyword evidence="2" id="KW-1003">Cell membrane</keyword>
<dbReference type="PANTHER" id="PTHR30474">
    <property type="entry name" value="CELL CYCLE PROTEIN"/>
    <property type="match status" value="1"/>
</dbReference>
<dbReference type="GO" id="GO:0005886">
    <property type="term" value="C:plasma membrane"/>
    <property type="evidence" value="ECO:0007669"/>
    <property type="project" value="TreeGrafter"/>
</dbReference>
<dbReference type="RefSeq" id="WP_187569203.1">
    <property type="nucleotide sequence ID" value="NZ_CP060711.1"/>
</dbReference>
<dbReference type="InterPro" id="IPR018365">
    <property type="entry name" value="Cell_cycle_FtsW-rel_CS"/>
</dbReference>
<keyword evidence="7" id="KW-0573">Peptidoglycan synthesis</keyword>
<dbReference type="GO" id="GO:0015648">
    <property type="term" value="F:lipid-linked peptidoglycan transporter activity"/>
    <property type="evidence" value="ECO:0007669"/>
    <property type="project" value="TreeGrafter"/>
</dbReference>
<dbReference type="InterPro" id="IPR011923">
    <property type="entry name" value="RodA/MrdB"/>
</dbReference>
<dbReference type="GO" id="GO:0051301">
    <property type="term" value="P:cell division"/>
    <property type="evidence" value="ECO:0007669"/>
    <property type="project" value="InterPro"/>
</dbReference>
<keyword evidence="9 13" id="KW-0472">Membrane</keyword>
<evidence type="ECO:0000256" key="5">
    <source>
        <dbReference type="ARBA" id="ARBA00022692"/>
    </source>
</evidence>
<evidence type="ECO:0000256" key="2">
    <source>
        <dbReference type="ARBA" id="ARBA00022475"/>
    </source>
</evidence>
<evidence type="ECO:0000256" key="11">
    <source>
        <dbReference type="ARBA" id="ARBA00032370"/>
    </source>
</evidence>
<keyword evidence="4" id="KW-0808">Transferase</keyword>
<dbReference type="GO" id="GO:0016757">
    <property type="term" value="F:glycosyltransferase activity"/>
    <property type="evidence" value="ECO:0007669"/>
    <property type="project" value="UniProtKB-KW"/>
</dbReference>
<evidence type="ECO:0000256" key="6">
    <source>
        <dbReference type="ARBA" id="ARBA00022960"/>
    </source>
</evidence>
<dbReference type="KEGG" id="tbv:H9L17_09350"/>
<feature type="transmembrane region" description="Helical" evidence="13">
    <location>
        <begin position="45"/>
        <end position="65"/>
    </location>
</feature>
<feature type="transmembrane region" description="Helical" evidence="13">
    <location>
        <begin position="165"/>
        <end position="186"/>
    </location>
</feature>
<reference evidence="14 15" key="1">
    <citation type="submission" date="2020-08" db="EMBL/GenBank/DDBJ databases">
        <title>Genome sequence of Thermomonas brevis KACC 16975T.</title>
        <authorList>
            <person name="Hyun D.-W."/>
            <person name="Bae J.-W."/>
        </authorList>
    </citation>
    <scope>NUCLEOTIDE SEQUENCE [LARGE SCALE GENOMIC DNA]</scope>
    <source>
        <strain evidence="14 15">KACC 16975</strain>
    </source>
</reference>
<keyword evidence="10" id="KW-0961">Cell wall biogenesis/degradation</keyword>
<sequence>MKTLLRLLLDLLLRFARTLDLPLLAALLALMGIGLATQYSAGNESLRGVAMQGAFFCVGLGALWVASRIPAHLLKQATPAIFALSLLPMVLVLFIGSGKYGNHWINLGFFNVQPSELAKLTLPMMLAWHFDRQRLPPRFGVLLGGVAIIALPVGLTLLQHDLGTAVLILATGVFVLFLAGTSWWWWGAAGVVGGGGFALAMFAPIRWFSFLRPYQQDRILTFRNPENDPMGAGWNILQSQIAIGGGGMTGKGWGQGTQSHLNYLPEHTTDFAFSVLAEDFGWLGVAATLALYLFLVARCLWIAADSRDGYARLLAGAIGLSLFVYVLVNGGMISGLLPVVGVPMPLLSYGGTSAVTILLGFGVVMALKARRPIHR</sequence>
<evidence type="ECO:0000256" key="13">
    <source>
        <dbReference type="SAM" id="Phobius"/>
    </source>
</evidence>
<dbReference type="AlphaFoldDB" id="A0A7G9QQ12"/>
<evidence type="ECO:0000256" key="10">
    <source>
        <dbReference type="ARBA" id="ARBA00023316"/>
    </source>
</evidence>
<feature type="transmembrane region" description="Helical" evidence="13">
    <location>
        <begin position="313"/>
        <end position="340"/>
    </location>
</feature>
<dbReference type="GO" id="GO:0009252">
    <property type="term" value="P:peptidoglycan biosynthetic process"/>
    <property type="evidence" value="ECO:0007669"/>
    <property type="project" value="UniProtKB-KW"/>
</dbReference>
<evidence type="ECO:0000313" key="14">
    <source>
        <dbReference type="EMBL" id="QNN45437.1"/>
    </source>
</evidence>
<evidence type="ECO:0000256" key="3">
    <source>
        <dbReference type="ARBA" id="ARBA00022676"/>
    </source>
</evidence>
<feature type="transmembrane region" description="Helical" evidence="13">
    <location>
        <begin position="346"/>
        <end position="367"/>
    </location>
</feature>
<keyword evidence="5 13" id="KW-0812">Transmembrane</keyword>
<dbReference type="GO" id="GO:0032153">
    <property type="term" value="C:cell division site"/>
    <property type="evidence" value="ECO:0007669"/>
    <property type="project" value="TreeGrafter"/>
</dbReference>
<dbReference type="PROSITE" id="PS00428">
    <property type="entry name" value="FTSW_RODA_SPOVE"/>
    <property type="match status" value="1"/>
</dbReference>
<organism evidence="14 15">
    <name type="scientific">Thermomonas brevis</name>
    <dbReference type="NCBI Taxonomy" id="215691"/>
    <lineage>
        <taxon>Bacteria</taxon>
        <taxon>Pseudomonadati</taxon>
        <taxon>Pseudomonadota</taxon>
        <taxon>Gammaproteobacteria</taxon>
        <taxon>Lysobacterales</taxon>
        <taxon>Lysobacteraceae</taxon>
        <taxon>Thermomonas</taxon>
    </lineage>
</organism>
<keyword evidence="3" id="KW-0328">Glycosyltransferase</keyword>
<evidence type="ECO:0000256" key="7">
    <source>
        <dbReference type="ARBA" id="ARBA00022984"/>
    </source>
</evidence>
<gene>
    <name evidence="14" type="primary">rodA</name>
    <name evidence="14" type="ORF">H9L17_09350</name>
</gene>
<dbReference type="PANTHER" id="PTHR30474:SF1">
    <property type="entry name" value="PEPTIDOGLYCAN GLYCOSYLTRANSFERASE MRDB"/>
    <property type="match status" value="1"/>
</dbReference>
<evidence type="ECO:0000256" key="1">
    <source>
        <dbReference type="ARBA" id="ARBA00004141"/>
    </source>
</evidence>
<proteinExistence type="predicted"/>
<dbReference type="GO" id="GO:0071555">
    <property type="term" value="P:cell wall organization"/>
    <property type="evidence" value="ECO:0007669"/>
    <property type="project" value="UniProtKB-KW"/>
</dbReference>
<evidence type="ECO:0000256" key="12">
    <source>
        <dbReference type="ARBA" id="ARBA00033270"/>
    </source>
</evidence>
<comment type="subcellular location">
    <subcellularLocation>
        <location evidence="1">Membrane</location>
        <topology evidence="1">Multi-pass membrane protein</topology>
    </subcellularLocation>
</comment>
<evidence type="ECO:0000313" key="15">
    <source>
        <dbReference type="Proteomes" id="UP000515977"/>
    </source>
</evidence>
<evidence type="ECO:0000256" key="4">
    <source>
        <dbReference type="ARBA" id="ARBA00022679"/>
    </source>
</evidence>
<evidence type="ECO:0000256" key="8">
    <source>
        <dbReference type="ARBA" id="ARBA00022989"/>
    </source>
</evidence>
<feature type="transmembrane region" description="Helical" evidence="13">
    <location>
        <begin position="77"/>
        <end position="96"/>
    </location>
</feature>
<dbReference type="Pfam" id="PF01098">
    <property type="entry name" value="FTSW_RODA_SPOVE"/>
    <property type="match status" value="1"/>
</dbReference>